<evidence type="ECO:0000313" key="3">
    <source>
        <dbReference type="Proteomes" id="UP000555411"/>
    </source>
</evidence>
<keyword evidence="3" id="KW-1185">Reference proteome</keyword>
<name>A0A842I529_9RHOB</name>
<dbReference type="Proteomes" id="UP000555411">
    <property type="component" value="Unassembled WGS sequence"/>
</dbReference>
<proteinExistence type="predicted"/>
<sequence length="75" mass="8453">MNAAPLHSPRLQKVLRVLREGKPVTTRQIVRRAGVMAVNACVAELRQHGAEIICQPRVVNGARRFFYTMTKEPTL</sequence>
<dbReference type="EMBL" id="JACLQD010000001">
    <property type="protein sequence ID" value="MBC2834691.1"/>
    <property type="molecule type" value="Genomic_DNA"/>
</dbReference>
<comment type="caution">
    <text evidence="2">The sequence shown here is derived from an EMBL/GenBank/DDBJ whole genome shotgun (WGS) entry which is preliminary data.</text>
</comment>
<dbReference type="Pfam" id="PF14090">
    <property type="entry name" value="HTH_39"/>
    <property type="match status" value="1"/>
</dbReference>
<accession>A0A842I529</accession>
<dbReference type="InterPro" id="IPR055245">
    <property type="entry name" value="HTH_proteobacteria"/>
</dbReference>
<feature type="domain" description="Winged helix-turn-helix" evidence="1">
    <location>
        <begin position="13"/>
        <end position="53"/>
    </location>
</feature>
<evidence type="ECO:0000259" key="1">
    <source>
        <dbReference type="Pfam" id="PF14090"/>
    </source>
</evidence>
<dbReference type="AlphaFoldDB" id="A0A842I529"/>
<gene>
    <name evidence="2" type="ORF">H7F16_04185</name>
</gene>
<reference evidence="2 3" key="1">
    <citation type="journal article" date="2017" name="Int. J. Syst. Evol. Microbiol.">
        <title>Gemmobacter straminiformis sp. nov., isolated from an artificial fountain.</title>
        <authorList>
            <person name="Kang J.Y."/>
            <person name="Kim M.J."/>
            <person name="Chun J."/>
            <person name="Son K.P."/>
            <person name="Jahng K.Y."/>
        </authorList>
    </citation>
    <scope>NUCLEOTIDE SEQUENCE [LARGE SCALE GENOMIC DNA]</scope>
    <source>
        <strain evidence="2 3">CAM-8</strain>
    </source>
</reference>
<protein>
    <recommendedName>
        <fullName evidence="1">Winged helix-turn-helix domain-containing protein</fullName>
    </recommendedName>
</protein>
<evidence type="ECO:0000313" key="2">
    <source>
        <dbReference type="EMBL" id="MBC2834691.1"/>
    </source>
</evidence>
<organism evidence="2 3">
    <name type="scientific">Paragemmobacter straminiformis</name>
    <dbReference type="NCBI Taxonomy" id="2045119"/>
    <lineage>
        <taxon>Bacteria</taxon>
        <taxon>Pseudomonadati</taxon>
        <taxon>Pseudomonadota</taxon>
        <taxon>Alphaproteobacteria</taxon>
        <taxon>Rhodobacterales</taxon>
        <taxon>Paracoccaceae</taxon>
        <taxon>Paragemmobacter</taxon>
    </lineage>
</organism>